<comment type="caution">
    <text evidence="5">The sequence shown here is derived from an EMBL/GenBank/DDBJ whole genome shotgun (WGS) entry which is preliminary data.</text>
</comment>
<dbReference type="InterPro" id="IPR013098">
    <property type="entry name" value="Ig_I-set"/>
</dbReference>
<protein>
    <submittedName>
        <fullName evidence="5">Neuroglian</fullName>
    </submittedName>
</protein>
<dbReference type="SMART" id="SM00408">
    <property type="entry name" value="IGc2"/>
    <property type="match status" value="2"/>
</dbReference>
<evidence type="ECO:0000313" key="5">
    <source>
        <dbReference type="EMBL" id="KAB7496696.1"/>
    </source>
</evidence>
<reference evidence="5 6" key="1">
    <citation type="journal article" date="2019" name="PLoS Biol.">
        <title>Sex chromosomes control vertical transmission of feminizing Wolbachia symbionts in an isopod.</title>
        <authorList>
            <person name="Becking T."/>
            <person name="Chebbi M.A."/>
            <person name="Giraud I."/>
            <person name="Moumen B."/>
            <person name="Laverre T."/>
            <person name="Caubet Y."/>
            <person name="Peccoud J."/>
            <person name="Gilbert C."/>
            <person name="Cordaux R."/>
        </authorList>
    </citation>
    <scope>NUCLEOTIDE SEQUENCE [LARGE SCALE GENOMIC DNA]</scope>
    <source>
        <strain evidence="5">ANa2</strain>
        <tissue evidence="5">Whole body excluding digestive tract and cuticle</tissue>
    </source>
</reference>
<keyword evidence="1" id="KW-0732">Signal</keyword>
<dbReference type="PROSITE" id="PS50835">
    <property type="entry name" value="IG_LIKE"/>
    <property type="match status" value="2"/>
</dbReference>
<dbReference type="SUPFAM" id="SSF48726">
    <property type="entry name" value="Immunoglobulin"/>
    <property type="match status" value="2"/>
</dbReference>
<gene>
    <name evidence="5" type="primary">Nrg_2</name>
    <name evidence="5" type="ORF">Anas_03240</name>
</gene>
<dbReference type="InterPro" id="IPR007110">
    <property type="entry name" value="Ig-like_dom"/>
</dbReference>
<keyword evidence="6" id="KW-1185">Reference proteome</keyword>
<dbReference type="InterPro" id="IPR003599">
    <property type="entry name" value="Ig_sub"/>
</dbReference>
<evidence type="ECO:0000259" key="4">
    <source>
        <dbReference type="PROSITE" id="PS50835"/>
    </source>
</evidence>
<sequence length="196" mass="21353">MWQRTDGKEISDTRYYVQNFGQTLVLRDTQLEDAGEYECLASNGVGKNKSYKIRVNVDVVPKFKKEFDSQAQVVQEGTTVSLSCEILEAAAANPTYEWFFNSAPIKIVPGSKREIQGSTLIIKSTTVADIGNYACKASNDAGYAYGQTALSIIPRSPGVMSPVSSEVNKAIEGINKRIDSLSIQIQDLKSVVQGSG</sequence>
<evidence type="ECO:0000256" key="2">
    <source>
        <dbReference type="ARBA" id="ARBA00023157"/>
    </source>
</evidence>
<keyword evidence="2" id="KW-1015">Disulfide bond</keyword>
<dbReference type="PANTHER" id="PTHR45080">
    <property type="entry name" value="CONTACTIN 5"/>
    <property type="match status" value="1"/>
</dbReference>
<name>A0A5N5SRD3_9CRUS</name>
<organism evidence="5 6">
    <name type="scientific">Armadillidium nasatum</name>
    <dbReference type="NCBI Taxonomy" id="96803"/>
    <lineage>
        <taxon>Eukaryota</taxon>
        <taxon>Metazoa</taxon>
        <taxon>Ecdysozoa</taxon>
        <taxon>Arthropoda</taxon>
        <taxon>Crustacea</taxon>
        <taxon>Multicrustacea</taxon>
        <taxon>Malacostraca</taxon>
        <taxon>Eumalacostraca</taxon>
        <taxon>Peracarida</taxon>
        <taxon>Isopoda</taxon>
        <taxon>Oniscidea</taxon>
        <taxon>Crinocheta</taxon>
        <taxon>Armadillidiidae</taxon>
        <taxon>Armadillidium</taxon>
    </lineage>
</organism>
<dbReference type="EMBL" id="SEYY01021108">
    <property type="protein sequence ID" value="KAB7496696.1"/>
    <property type="molecule type" value="Genomic_DNA"/>
</dbReference>
<dbReference type="InterPro" id="IPR050958">
    <property type="entry name" value="Cell_Adh-Cytoskel_Orgn"/>
</dbReference>
<evidence type="ECO:0000256" key="1">
    <source>
        <dbReference type="ARBA" id="ARBA00022729"/>
    </source>
</evidence>
<feature type="domain" description="Ig-like" evidence="4">
    <location>
        <begin position="61"/>
        <end position="151"/>
    </location>
</feature>
<dbReference type="PANTHER" id="PTHR45080:SF8">
    <property type="entry name" value="IG-LIKE DOMAIN-CONTAINING PROTEIN"/>
    <property type="match status" value="1"/>
</dbReference>
<dbReference type="Pfam" id="PF07679">
    <property type="entry name" value="I-set"/>
    <property type="match status" value="1"/>
</dbReference>
<dbReference type="AlphaFoldDB" id="A0A5N5SRD3"/>
<keyword evidence="3" id="KW-0393">Immunoglobulin domain</keyword>
<proteinExistence type="predicted"/>
<dbReference type="GO" id="GO:0050808">
    <property type="term" value="P:synapse organization"/>
    <property type="evidence" value="ECO:0007669"/>
    <property type="project" value="TreeGrafter"/>
</dbReference>
<accession>A0A5N5SRD3</accession>
<dbReference type="GO" id="GO:0043025">
    <property type="term" value="C:neuronal cell body"/>
    <property type="evidence" value="ECO:0007669"/>
    <property type="project" value="TreeGrafter"/>
</dbReference>
<dbReference type="InterPro" id="IPR036179">
    <property type="entry name" value="Ig-like_dom_sf"/>
</dbReference>
<evidence type="ECO:0000256" key="3">
    <source>
        <dbReference type="ARBA" id="ARBA00023319"/>
    </source>
</evidence>
<dbReference type="InterPro" id="IPR013783">
    <property type="entry name" value="Ig-like_fold"/>
</dbReference>
<evidence type="ECO:0000313" key="6">
    <source>
        <dbReference type="Proteomes" id="UP000326759"/>
    </source>
</evidence>
<dbReference type="Pfam" id="PF13927">
    <property type="entry name" value="Ig_3"/>
    <property type="match status" value="1"/>
</dbReference>
<dbReference type="GO" id="GO:0007156">
    <property type="term" value="P:homophilic cell adhesion via plasma membrane adhesion molecules"/>
    <property type="evidence" value="ECO:0007669"/>
    <property type="project" value="TreeGrafter"/>
</dbReference>
<dbReference type="GO" id="GO:0008046">
    <property type="term" value="F:axon guidance receptor activity"/>
    <property type="evidence" value="ECO:0007669"/>
    <property type="project" value="TreeGrafter"/>
</dbReference>
<dbReference type="Proteomes" id="UP000326759">
    <property type="component" value="Unassembled WGS sequence"/>
</dbReference>
<dbReference type="GO" id="GO:0005886">
    <property type="term" value="C:plasma membrane"/>
    <property type="evidence" value="ECO:0007669"/>
    <property type="project" value="TreeGrafter"/>
</dbReference>
<dbReference type="InterPro" id="IPR003598">
    <property type="entry name" value="Ig_sub2"/>
</dbReference>
<dbReference type="SMART" id="SM00409">
    <property type="entry name" value="IG"/>
    <property type="match status" value="2"/>
</dbReference>
<dbReference type="Gene3D" id="2.60.40.10">
    <property type="entry name" value="Immunoglobulins"/>
    <property type="match status" value="2"/>
</dbReference>
<feature type="domain" description="Ig-like" evidence="4">
    <location>
        <begin position="1"/>
        <end position="56"/>
    </location>
</feature>
<dbReference type="OrthoDB" id="6244967at2759"/>
<dbReference type="GO" id="GO:0030424">
    <property type="term" value="C:axon"/>
    <property type="evidence" value="ECO:0007669"/>
    <property type="project" value="TreeGrafter"/>
</dbReference>